<dbReference type="Pfam" id="PF04138">
    <property type="entry name" value="GtrA_DPMS_TM"/>
    <property type="match status" value="1"/>
</dbReference>
<dbReference type="eggNOG" id="COG2246">
    <property type="taxonomic scope" value="Bacteria"/>
</dbReference>
<accession>E4T5J2</accession>
<evidence type="ECO:0000256" key="1">
    <source>
        <dbReference type="ARBA" id="ARBA00004141"/>
    </source>
</evidence>
<feature type="domain" description="GtrA/DPMS transmembrane" evidence="6">
    <location>
        <begin position="33"/>
        <end position="160"/>
    </location>
</feature>
<keyword evidence="8" id="KW-1185">Reference proteome</keyword>
<dbReference type="InterPro" id="IPR007267">
    <property type="entry name" value="GtrA_DPMS_TM"/>
</dbReference>
<evidence type="ECO:0000259" key="6">
    <source>
        <dbReference type="Pfam" id="PF04138"/>
    </source>
</evidence>
<dbReference type="GO" id="GO:0016020">
    <property type="term" value="C:membrane"/>
    <property type="evidence" value="ECO:0007669"/>
    <property type="project" value="UniProtKB-SubCell"/>
</dbReference>
<sequence length="172" mass="20340">MRKKFISLGRRICCAIDFFYPPFRKYMTLQFFRYGFTGAVNVGFSLVLYFLVYNFVLGQKMLPLGFFTFSSHIGTLVITFPISTFFGFLLQKYVTFTESDLKGRIQLYRYFVVAIANFWINTFFLKILVDEFHFWTTPSQVVATFFCVLISYFSQKKYTFKAPKKQNHSTVK</sequence>
<feature type="transmembrane region" description="Helical" evidence="5">
    <location>
        <begin position="64"/>
        <end position="90"/>
    </location>
</feature>
<keyword evidence="4 5" id="KW-0472">Membrane</keyword>
<dbReference type="HOGENOM" id="CLU_136205_0_0_10"/>
<proteinExistence type="predicted"/>
<reference evidence="7 8" key="2">
    <citation type="journal article" date="2011" name="Stand. Genomic Sci.">
        <title>Complete genome sequence of Paludibacter propionicigenes type strain (WB4).</title>
        <authorList>
            <person name="Gronow S."/>
            <person name="Munk C."/>
            <person name="Lapidus A."/>
            <person name="Nolan M."/>
            <person name="Lucas S."/>
            <person name="Hammon N."/>
            <person name="Deshpande S."/>
            <person name="Cheng J.F."/>
            <person name="Tapia R."/>
            <person name="Han C."/>
            <person name="Goodwin L."/>
            <person name="Pitluck S."/>
            <person name="Liolios K."/>
            <person name="Ivanova N."/>
            <person name="Mavromatis K."/>
            <person name="Mikhailova N."/>
            <person name="Pati A."/>
            <person name="Chen A."/>
            <person name="Palaniappan K."/>
            <person name="Land M."/>
            <person name="Hauser L."/>
            <person name="Chang Y.J."/>
            <person name="Jeffries C.D."/>
            <person name="Brambilla E."/>
            <person name="Rohde M."/>
            <person name="Goker M."/>
            <person name="Detter J.C."/>
            <person name="Woyke T."/>
            <person name="Bristow J."/>
            <person name="Eisen J.A."/>
            <person name="Markowitz V."/>
            <person name="Hugenholtz P."/>
            <person name="Kyrpides N.C."/>
            <person name="Klenk H.P."/>
        </authorList>
    </citation>
    <scope>NUCLEOTIDE SEQUENCE [LARGE SCALE GENOMIC DNA]</scope>
    <source>
        <strain evidence="8">DSM 17365 / JCM 13257 / WB4</strain>
    </source>
</reference>
<dbReference type="Proteomes" id="UP000008718">
    <property type="component" value="Chromosome"/>
</dbReference>
<protein>
    <recommendedName>
        <fullName evidence="6">GtrA/DPMS transmembrane domain-containing protein</fullName>
    </recommendedName>
</protein>
<dbReference type="RefSeq" id="WP_013445355.1">
    <property type="nucleotide sequence ID" value="NC_014734.1"/>
</dbReference>
<feature type="transmembrane region" description="Helical" evidence="5">
    <location>
        <begin position="31"/>
        <end position="52"/>
    </location>
</feature>
<evidence type="ECO:0000256" key="4">
    <source>
        <dbReference type="ARBA" id="ARBA00023136"/>
    </source>
</evidence>
<dbReference type="EMBL" id="CP002345">
    <property type="protein sequence ID" value="ADQ79986.1"/>
    <property type="molecule type" value="Genomic_DNA"/>
</dbReference>
<organism evidence="7 8">
    <name type="scientific">Paludibacter propionicigenes (strain DSM 17365 / JCM 13257 / WB4)</name>
    <dbReference type="NCBI Taxonomy" id="694427"/>
    <lineage>
        <taxon>Bacteria</taxon>
        <taxon>Pseudomonadati</taxon>
        <taxon>Bacteroidota</taxon>
        <taxon>Bacteroidia</taxon>
        <taxon>Bacteroidales</taxon>
        <taxon>Paludibacteraceae</taxon>
        <taxon>Paludibacter</taxon>
    </lineage>
</organism>
<evidence type="ECO:0000256" key="3">
    <source>
        <dbReference type="ARBA" id="ARBA00022989"/>
    </source>
</evidence>
<reference key="1">
    <citation type="submission" date="2010-11" db="EMBL/GenBank/DDBJ databases">
        <title>The complete genome of Paludibacter propionicigenes DSM 17365.</title>
        <authorList>
            <consortium name="US DOE Joint Genome Institute (JGI-PGF)"/>
            <person name="Lucas S."/>
            <person name="Copeland A."/>
            <person name="Lapidus A."/>
            <person name="Bruce D."/>
            <person name="Goodwin L."/>
            <person name="Pitluck S."/>
            <person name="Kyrpides N."/>
            <person name="Mavromatis K."/>
            <person name="Ivanova N."/>
            <person name="Munk A.C."/>
            <person name="Brettin T."/>
            <person name="Detter J.C."/>
            <person name="Han C."/>
            <person name="Tapia R."/>
            <person name="Land M."/>
            <person name="Hauser L."/>
            <person name="Markowitz V."/>
            <person name="Cheng J.-F."/>
            <person name="Hugenholtz P."/>
            <person name="Woyke T."/>
            <person name="Wu D."/>
            <person name="Gronow S."/>
            <person name="Wellnitz S."/>
            <person name="Brambilla E."/>
            <person name="Klenk H.-P."/>
            <person name="Eisen J.A."/>
        </authorList>
    </citation>
    <scope>NUCLEOTIDE SEQUENCE</scope>
    <source>
        <strain>WB4</strain>
    </source>
</reference>
<dbReference type="KEGG" id="ppn:Palpr_1847"/>
<dbReference type="OrthoDB" id="771485at2"/>
<feature type="transmembrane region" description="Helical" evidence="5">
    <location>
        <begin position="110"/>
        <end position="129"/>
    </location>
</feature>
<keyword evidence="2 5" id="KW-0812">Transmembrane</keyword>
<comment type="subcellular location">
    <subcellularLocation>
        <location evidence="1">Membrane</location>
        <topology evidence="1">Multi-pass membrane protein</topology>
    </subcellularLocation>
</comment>
<evidence type="ECO:0000313" key="7">
    <source>
        <dbReference type="EMBL" id="ADQ79986.1"/>
    </source>
</evidence>
<dbReference type="STRING" id="694427.Palpr_1847"/>
<dbReference type="AlphaFoldDB" id="E4T5J2"/>
<name>E4T5J2_PALPW</name>
<feature type="transmembrane region" description="Helical" evidence="5">
    <location>
        <begin position="135"/>
        <end position="154"/>
    </location>
</feature>
<keyword evidence="3 5" id="KW-1133">Transmembrane helix</keyword>
<evidence type="ECO:0000256" key="2">
    <source>
        <dbReference type="ARBA" id="ARBA00022692"/>
    </source>
</evidence>
<dbReference type="GO" id="GO:0000271">
    <property type="term" value="P:polysaccharide biosynthetic process"/>
    <property type="evidence" value="ECO:0007669"/>
    <property type="project" value="InterPro"/>
</dbReference>
<evidence type="ECO:0000256" key="5">
    <source>
        <dbReference type="SAM" id="Phobius"/>
    </source>
</evidence>
<gene>
    <name evidence="7" type="ordered locus">Palpr_1847</name>
</gene>
<evidence type="ECO:0000313" key="8">
    <source>
        <dbReference type="Proteomes" id="UP000008718"/>
    </source>
</evidence>